<evidence type="ECO:0000256" key="5">
    <source>
        <dbReference type="SAM" id="Phobius"/>
    </source>
</evidence>
<keyword evidence="1" id="KW-1003">Cell membrane</keyword>
<dbReference type="PATRIC" id="fig|1423784.4.peg.1280"/>
<proteinExistence type="predicted"/>
<reference evidence="6 7" key="1">
    <citation type="journal article" date="2015" name="Genome Announc.">
        <title>Expanding the biotechnology potential of lactobacilli through comparative genomics of 213 strains and associated genera.</title>
        <authorList>
            <person name="Sun Z."/>
            <person name="Harris H.M."/>
            <person name="McCann A."/>
            <person name="Guo C."/>
            <person name="Argimon S."/>
            <person name="Zhang W."/>
            <person name="Yang X."/>
            <person name="Jeffery I.B."/>
            <person name="Cooney J.C."/>
            <person name="Kagawa T.F."/>
            <person name="Liu W."/>
            <person name="Song Y."/>
            <person name="Salvetti E."/>
            <person name="Wrobel A."/>
            <person name="Rasinkangas P."/>
            <person name="Parkhill J."/>
            <person name="Rea M.C."/>
            <person name="O'Sullivan O."/>
            <person name="Ritari J."/>
            <person name="Douillard F.P."/>
            <person name="Paul Ross R."/>
            <person name="Yang R."/>
            <person name="Briner A.E."/>
            <person name="Felis G.E."/>
            <person name="de Vos W.M."/>
            <person name="Barrangou R."/>
            <person name="Klaenhammer T.R."/>
            <person name="Caufield P.W."/>
            <person name="Cui Y."/>
            <person name="Zhang H."/>
            <person name="O'Toole P.W."/>
        </authorList>
    </citation>
    <scope>NUCLEOTIDE SEQUENCE [LARGE SCALE GENOMIC DNA]</scope>
    <source>
        <strain evidence="6 7">DSM 5707</strain>
    </source>
</reference>
<evidence type="ECO:0000256" key="4">
    <source>
        <dbReference type="ARBA" id="ARBA00023136"/>
    </source>
</evidence>
<feature type="transmembrane region" description="Helical" evidence="5">
    <location>
        <begin position="59"/>
        <end position="80"/>
    </location>
</feature>
<evidence type="ECO:0000256" key="3">
    <source>
        <dbReference type="ARBA" id="ARBA00022989"/>
    </source>
</evidence>
<dbReference type="Pfam" id="PF07457">
    <property type="entry name" value="DUF1516"/>
    <property type="match status" value="1"/>
</dbReference>
<dbReference type="RefSeq" id="WP_057910365.1">
    <property type="nucleotide sequence ID" value="NZ_AZGK01000021.1"/>
</dbReference>
<feature type="transmembrane region" description="Helical" evidence="5">
    <location>
        <begin position="6"/>
        <end position="24"/>
    </location>
</feature>
<dbReference type="EMBL" id="AZGK01000021">
    <property type="protein sequence ID" value="KRM45017.1"/>
    <property type="molecule type" value="Genomic_DNA"/>
</dbReference>
<sequence length="116" mass="13100">MLYVNIHLISWILLIITAALAFILKDKLATIFMMITRVVYIPILVSGFMLALFRVPRDPVLGSLKVILGLAVIALLEIGFARKNHHNLSANIIWTLVIVFALTSVLGLYLANWYFF</sequence>
<keyword evidence="4 5" id="KW-0472">Membrane</keyword>
<dbReference type="AlphaFoldDB" id="A0A0R1Z0K0"/>
<gene>
    <name evidence="6" type="ORF">FC51_GL001264</name>
</gene>
<accession>A0A0R1Z0K0</accession>
<name>A0A0R1Z0K0_9LACO</name>
<organism evidence="6 7">
    <name type="scientific">Lentilactobacillus parabuchneri DSM 5707 = NBRC 107865</name>
    <dbReference type="NCBI Taxonomy" id="1423784"/>
    <lineage>
        <taxon>Bacteria</taxon>
        <taxon>Bacillati</taxon>
        <taxon>Bacillota</taxon>
        <taxon>Bacilli</taxon>
        <taxon>Lactobacillales</taxon>
        <taxon>Lactobacillaceae</taxon>
        <taxon>Lentilactobacillus</taxon>
    </lineage>
</organism>
<protein>
    <submittedName>
        <fullName evidence="6">Uncharacterized protein</fullName>
    </submittedName>
</protein>
<comment type="caution">
    <text evidence="6">The sequence shown here is derived from an EMBL/GenBank/DDBJ whole genome shotgun (WGS) entry which is preliminary data.</text>
</comment>
<keyword evidence="2 5" id="KW-0812">Transmembrane</keyword>
<feature type="transmembrane region" description="Helical" evidence="5">
    <location>
        <begin position="92"/>
        <end position="115"/>
    </location>
</feature>
<evidence type="ECO:0000313" key="6">
    <source>
        <dbReference type="EMBL" id="KRM45017.1"/>
    </source>
</evidence>
<evidence type="ECO:0000256" key="2">
    <source>
        <dbReference type="ARBA" id="ARBA00022692"/>
    </source>
</evidence>
<evidence type="ECO:0000256" key="1">
    <source>
        <dbReference type="ARBA" id="ARBA00022475"/>
    </source>
</evidence>
<keyword evidence="3 5" id="KW-1133">Transmembrane helix</keyword>
<feature type="transmembrane region" description="Helical" evidence="5">
    <location>
        <begin position="31"/>
        <end position="53"/>
    </location>
</feature>
<dbReference type="Proteomes" id="UP000051957">
    <property type="component" value="Unassembled WGS sequence"/>
</dbReference>
<dbReference type="InterPro" id="IPR010899">
    <property type="entry name" value="UPF0344"/>
</dbReference>
<dbReference type="GeneID" id="69802250"/>
<evidence type="ECO:0000313" key="7">
    <source>
        <dbReference type="Proteomes" id="UP000051957"/>
    </source>
</evidence>